<dbReference type="HOGENOM" id="CLU_066597_0_0_7"/>
<organism evidence="6 7">
    <name type="scientific">Desulfosudis oleivorans (strain DSM 6200 / JCM 39069 / Hxd3)</name>
    <name type="common">Desulfococcus oleovorans</name>
    <dbReference type="NCBI Taxonomy" id="96561"/>
    <lineage>
        <taxon>Bacteria</taxon>
        <taxon>Pseudomonadati</taxon>
        <taxon>Thermodesulfobacteriota</taxon>
        <taxon>Desulfobacteria</taxon>
        <taxon>Desulfobacterales</taxon>
        <taxon>Desulfosudaceae</taxon>
        <taxon>Desulfosudis</taxon>
    </lineage>
</organism>
<dbReference type="CDD" id="cd24036">
    <property type="entry name" value="ASKHA_NBD_BcrAD_BadFG_HgdC_HadI"/>
    <property type="match status" value="1"/>
</dbReference>
<protein>
    <submittedName>
        <fullName evidence="6">Putative CoA-substrate-specific enzyme activase</fullName>
    </submittedName>
</protein>
<sequence>MDKELFCAGCDVGSTTGKAVILKGNTLVGSAIVQSEIDPEQTATSVLEAACRQVPELSGIDRIDWLVGTGYGRNEVPFANENLSEITCHASGVFFCNPAVRTVIDIGGQDVKAIATDETGRVREFVMNDKCAAGTGRFLEMMSRIFKMDLDGFSELSLQAKSVIPITSQCSVFAETEVISLLSKKRPAPDIAAGIFASIAKRGFTLLKRVGITPEVTLTGGCAKSRGLIIHLERLLRTKLAPLSIDPQLMGALGAAAEASKSVARTRATARA</sequence>
<dbReference type="KEGG" id="dol:Dole_2776"/>
<dbReference type="OrthoDB" id="9177882at2"/>
<dbReference type="GO" id="GO:0051536">
    <property type="term" value="F:iron-sulfur cluster binding"/>
    <property type="evidence" value="ECO:0007669"/>
    <property type="project" value="UniProtKB-KW"/>
</dbReference>
<proteinExistence type="predicted"/>
<evidence type="ECO:0000256" key="4">
    <source>
        <dbReference type="ARBA" id="ARBA00023014"/>
    </source>
</evidence>
<evidence type="ECO:0000256" key="1">
    <source>
        <dbReference type="ARBA" id="ARBA00001966"/>
    </source>
</evidence>
<feature type="domain" description="ATPase BadF/BadG/BcrA/BcrD type" evidence="5">
    <location>
        <begin position="9"/>
        <end position="258"/>
    </location>
</feature>
<evidence type="ECO:0000256" key="2">
    <source>
        <dbReference type="ARBA" id="ARBA00022723"/>
    </source>
</evidence>
<name>A8ZXV2_DESOH</name>
<evidence type="ECO:0000313" key="7">
    <source>
        <dbReference type="Proteomes" id="UP000008561"/>
    </source>
</evidence>
<dbReference type="InterPro" id="IPR043129">
    <property type="entry name" value="ATPase_NBD"/>
</dbReference>
<dbReference type="InterPro" id="IPR051805">
    <property type="entry name" value="Dehydratase_Activator_Redct"/>
</dbReference>
<dbReference type="AlphaFoldDB" id="A8ZXV2"/>
<dbReference type="GO" id="GO:0046872">
    <property type="term" value="F:metal ion binding"/>
    <property type="evidence" value="ECO:0007669"/>
    <property type="project" value="UniProtKB-KW"/>
</dbReference>
<gene>
    <name evidence="6" type="ordered locus">Dole_2776</name>
</gene>
<evidence type="ECO:0000313" key="6">
    <source>
        <dbReference type="EMBL" id="ABW68579.1"/>
    </source>
</evidence>
<dbReference type="Pfam" id="PF01869">
    <property type="entry name" value="BcrAD_BadFG"/>
    <property type="match status" value="1"/>
</dbReference>
<dbReference type="PANTHER" id="PTHR32329">
    <property type="entry name" value="BIFUNCTIONAL PROTEIN [INCLUDES 2-HYDROXYACYL-COA DEHYDRATASE (N-TER) AND ITS ACTIVATOR DOMAIN (C_TERM)-RELATED"/>
    <property type="match status" value="1"/>
</dbReference>
<keyword evidence="2" id="KW-0479">Metal-binding</keyword>
<dbReference type="eggNOG" id="COG1924">
    <property type="taxonomic scope" value="Bacteria"/>
</dbReference>
<dbReference type="InterPro" id="IPR002731">
    <property type="entry name" value="ATPase_BadF"/>
</dbReference>
<dbReference type="PANTHER" id="PTHR32329:SF2">
    <property type="entry name" value="BIFUNCTIONAL PROTEIN [INCLUDES 2-HYDROXYACYL-COA DEHYDRATASE (N-TER) AND ITS ACTIVATOR DOMAIN (C_TERM)"/>
    <property type="match status" value="1"/>
</dbReference>
<dbReference type="STRING" id="96561.Dole_2776"/>
<keyword evidence="4" id="KW-0411">Iron-sulfur</keyword>
<dbReference type="Proteomes" id="UP000008561">
    <property type="component" value="Chromosome"/>
</dbReference>
<reference evidence="6 7" key="1">
    <citation type="submission" date="2007-10" db="EMBL/GenBank/DDBJ databases">
        <title>Complete sequence of Desulfococcus oleovorans Hxd3.</title>
        <authorList>
            <consortium name="US DOE Joint Genome Institute"/>
            <person name="Copeland A."/>
            <person name="Lucas S."/>
            <person name="Lapidus A."/>
            <person name="Barry K."/>
            <person name="Glavina del Rio T."/>
            <person name="Dalin E."/>
            <person name="Tice H."/>
            <person name="Pitluck S."/>
            <person name="Kiss H."/>
            <person name="Brettin T."/>
            <person name="Bruce D."/>
            <person name="Detter J.C."/>
            <person name="Han C."/>
            <person name="Schmutz J."/>
            <person name="Larimer F."/>
            <person name="Land M."/>
            <person name="Hauser L."/>
            <person name="Kyrpides N."/>
            <person name="Kim E."/>
            <person name="Wawrik B."/>
            <person name="Richardson P."/>
        </authorList>
    </citation>
    <scope>NUCLEOTIDE SEQUENCE [LARGE SCALE GENOMIC DNA]</scope>
    <source>
        <strain evidence="7">DSM 6200 / JCM 39069 / Hxd3</strain>
    </source>
</reference>
<comment type="cofactor">
    <cofactor evidence="1">
        <name>[4Fe-4S] cluster</name>
        <dbReference type="ChEBI" id="CHEBI:49883"/>
    </cofactor>
</comment>
<evidence type="ECO:0000259" key="5">
    <source>
        <dbReference type="Pfam" id="PF01869"/>
    </source>
</evidence>
<dbReference type="InterPro" id="IPR008275">
    <property type="entry name" value="CoA_E_activase_dom"/>
</dbReference>
<dbReference type="NCBIfam" id="TIGR00241">
    <property type="entry name" value="CoA_E_activ"/>
    <property type="match status" value="1"/>
</dbReference>
<keyword evidence="7" id="KW-1185">Reference proteome</keyword>
<accession>A8ZXV2</accession>
<dbReference type="RefSeq" id="WP_012176190.1">
    <property type="nucleotide sequence ID" value="NC_009943.1"/>
</dbReference>
<evidence type="ECO:0000256" key="3">
    <source>
        <dbReference type="ARBA" id="ARBA00023004"/>
    </source>
</evidence>
<dbReference type="Gene3D" id="3.30.420.40">
    <property type="match status" value="2"/>
</dbReference>
<dbReference type="EMBL" id="CP000859">
    <property type="protein sequence ID" value="ABW68579.1"/>
    <property type="molecule type" value="Genomic_DNA"/>
</dbReference>
<dbReference type="SUPFAM" id="SSF53067">
    <property type="entry name" value="Actin-like ATPase domain"/>
    <property type="match status" value="1"/>
</dbReference>
<keyword evidence="3" id="KW-0408">Iron</keyword>